<dbReference type="Gene3D" id="1.25.40.20">
    <property type="entry name" value="Ankyrin repeat-containing domain"/>
    <property type="match status" value="1"/>
</dbReference>
<name>A0AA88GAS4_NAELO</name>
<feature type="compositionally biased region" description="Low complexity" evidence="4">
    <location>
        <begin position="253"/>
        <end position="274"/>
    </location>
</feature>
<reference evidence="5 6" key="1">
    <citation type="journal article" date="2018" name="BMC Genomics">
        <title>The genome of Naegleria lovaniensis, the basis for a comparative approach to unravel pathogenicity factors of the human pathogenic amoeba N. fowleri.</title>
        <authorList>
            <person name="Liechti N."/>
            <person name="Schurch N."/>
            <person name="Bruggmann R."/>
            <person name="Wittwer M."/>
        </authorList>
    </citation>
    <scope>NUCLEOTIDE SEQUENCE [LARGE SCALE GENOMIC DNA]</scope>
    <source>
        <strain evidence="5 6">ATCC 30569</strain>
    </source>
</reference>
<feature type="repeat" description="ANK" evidence="3">
    <location>
        <begin position="41"/>
        <end position="70"/>
    </location>
</feature>
<dbReference type="InterPro" id="IPR051165">
    <property type="entry name" value="Multifunctional_ANK_Repeat"/>
</dbReference>
<evidence type="ECO:0000256" key="1">
    <source>
        <dbReference type="ARBA" id="ARBA00022737"/>
    </source>
</evidence>
<organism evidence="5 6">
    <name type="scientific">Naegleria lovaniensis</name>
    <name type="common">Amoeba</name>
    <dbReference type="NCBI Taxonomy" id="51637"/>
    <lineage>
        <taxon>Eukaryota</taxon>
        <taxon>Discoba</taxon>
        <taxon>Heterolobosea</taxon>
        <taxon>Tetramitia</taxon>
        <taxon>Eutetramitia</taxon>
        <taxon>Vahlkampfiidae</taxon>
        <taxon>Naegleria</taxon>
    </lineage>
</organism>
<evidence type="ECO:0000256" key="4">
    <source>
        <dbReference type="SAM" id="MobiDB-lite"/>
    </source>
</evidence>
<sequence>MKESPEYQFVYFAQIGDLARMKQCWEEQKITNIDCYGLMGNALHWACSRGHVEIVKYLIQNGANVNNLTTQFFGTFKLSALNTAAFWGNLKITKILLKHGADKCIRQSVLDNGKKSLLSVHEREEEKTPEEVARSKGYVQVADYIANFNYDNYQVRKRSKNRFKKKLVSILWLSNEHDGCLVLHSTFSDISIQCWPFVNLITSTESVSSCLMNTTSIMDSIQSYESSSANSNNEATVLEESTTSRSEEEESLSARSGRQESSSPVLTTSPTTTPFKKRKLIHTNSSVR</sequence>
<dbReference type="RefSeq" id="XP_044542265.1">
    <property type="nucleotide sequence ID" value="XM_044688632.1"/>
</dbReference>
<dbReference type="SUPFAM" id="SSF48403">
    <property type="entry name" value="Ankyrin repeat"/>
    <property type="match status" value="1"/>
</dbReference>
<dbReference type="PROSITE" id="PS50088">
    <property type="entry name" value="ANK_REPEAT"/>
    <property type="match status" value="1"/>
</dbReference>
<evidence type="ECO:0000256" key="2">
    <source>
        <dbReference type="ARBA" id="ARBA00023043"/>
    </source>
</evidence>
<evidence type="ECO:0000313" key="6">
    <source>
        <dbReference type="Proteomes" id="UP000816034"/>
    </source>
</evidence>
<dbReference type="PANTHER" id="PTHR24123:SF33">
    <property type="entry name" value="PROTEIN HOS4"/>
    <property type="match status" value="1"/>
</dbReference>
<dbReference type="Proteomes" id="UP000816034">
    <property type="component" value="Unassembled WGS sequence"/>
</dbReference>
<evidence type="ECO:0000313" key="5">
    <source>
        <dbReference type="EMBL" id="KAG2373091.1"/>
    </source>
</evidence>
<accession>A0AA88GAS4</accession>
<dbReference type="PANTHER" id="PTHR24123">
    <property type="entry name" value="ANKYRIN REPEAT-CONTAINING"/>
    <property type="match status" value="1"/>
</dbReference>
<dbReference type="InterPro" id="IPR002110">
    <property type="entry name" value="Ankyrin_rpt"/>
</dbReference>
<keyword evidence="1" id="KW-0677">Repeat</keyword>
<dbReference type="Pfam" id="PF12796">
    <property type="entry name" value="Ank_2"/>
    <property type="match status" value="1"/>
</dbReference>
<feature type="region of interest" description="Disordered" evidence="4">
    <location>
        <begin position="228"/>
        <end position="288"/>
    </location>
</feature>
<dbReference type="SMART" id="SM00248">
    <property type="entry name" value="ANK"/>
    <property type="match status" value="2"/>
</dbReference>
<keyword evidence="2 3" id="KW-0040">ANK repeat</keyword>
<keyword evidence="6" id="KW-1185">Reference proteome</keyword>
<dbReference type="InterPro" id="IPR036770">
    <property type="entry name" value="Ankyrin_rpt-contain_sf"/>
</dbReference>
<proteinExistence type="predicted"/>
<dbReference type="EMBL" id="PYSW02000060">
    <property type="protein sequence ID" value="KAG2373091.1"/>
    <property type="molecule type" value="Genomic_DNA"/>
</dbReference>
<feature type="compositionally biased region" description="Low complexity" evidence="4">
    <location>
        <begin position="228"/>
        <end position="244"/>
    </location>
</feature>
<dbReference type="AlphaFoldDB" id="A0AA88GAS4"/>
<gene>
    <name evidence="5" type="ORF">C9374_012823</name>
</gene>
<evidence type="ECO:0000256" key="3">
    <source>
        <dbReference type="PROSITE-ProRule" id="PRU00023"/>
    </source>
</evidence>
<protein>
    <submittedName>
        <fullName evidence="5">Uncharacterized protein</fullName>
    </submittedName>
</protein>
<comment type="caution">
    <text evidence="5">The sequence shown here is derived from an EMBL/GenBank/DDBJ whole genome shotgun (WGS) entry which is preliminary data.</text>
</comment>
<dbReference type="PROSITE" id="PS50297">
    <property type="entry name" value="ANK_REP_REGION"/>
    <property type="match status" value="1"/>
</dbReference>
<dbReference type="GeneID" id="68105277"/>